<reference evidence="1 2" key="1">
    <citation type="journal article" date="2012" name="J. Bacteriol.">
        <title>Complete genome sequence of the B12-producing Shimwellia blattae strain DSM 4481, isolated from a cockroach.</title>
        <authorList>
            <person name="Brzuszkiewicz E."/>
            <person name="Waschkowitz T."/>
            <person name="Wiezer A."/>
            <person name="Daniel R."/>
        </authorList>
    </citation>
    <scope>NUCLEOTIDE SEQUENCE [LARGE SCALE GENOMIC DNA]</scope>
    <source>
        <strain evidence="2">ATCC 29907 / DSM 4481 / JCM 1650 / NBRC 105725 / CDC 9005-74</strain>
    </source>
</reference>
<gene>
    <name evidence="1" type="ordered locus">EBL_c00400</name>
</gene>
<dbReference type="EMBL" id="CP001560">
    <property type="protein sequence ID" value="AFJ45177.1"/>
    <property type="molecule type" value="Genomic_DNA"/>
</dbReference>
<dbReference type="SUPFAM" id="SSF49401">
    <property type="entry name" value="Bacterial adhesins"/>
    <property type="match status" value="1"/>
</dbReference>
<protein>
    <submittedName>
        <fullName evidence="1">Putative fimbrial-like protein</fullName>
    </submittedName>
</protein>
<dbReference type="KEGG" id="ebt:EBL_c00400"/>
<dbReference type="OrthoDB" id="6506453at2"/>
<dbReference type="eggNOG" id="COG3539">
    <property type="taxonomic scope" value="Bacteria"/>
</dbReference>
<proteinExistence type="predicted"/>
<dbReference type="AlphaFoldDB" id="I2B3S3"/>
<sequence length="241" mass="25896">MWPARAGKITRNIIMLGIAGYGIFSAPAQGFTTNYEKGRVGFLGQVTDVSCTVTVGVQQEIVGNVRSARAAGSQAGSQSVTHPLRGPKAASGEVWLAPVSLAEVYSHPPGAFLKPQPFTLQLSRCRLDNGPRSGGPDNIRVRWVGGYMVNPVNNENAGYLANTLPDGARNIYLALAVNDNNTLDKNNKIVPGLAGQNQVQMQELASQGGIFTYYVGYITQTPRQVTSGPIITRAVWELVYY</sequence>
<keyword evidence="2" id="KW-1185">Reference proteome</keyword>
<organism evidence="1 2">
    <name type="scientific">Shimwellia blattae (strain ATCC 29907 / DSM 4481 / JCM 1650 / NBRC 105725 / CDC 9005-74)</name>
    <name type="common">Escherichia blattae</name>
    <dbReference type="NCBI Taxonomy" id="630626"/>
    <lineage>
        <taxon>Bacteria</taxon>
        <taxon>Pseudomonadati</taxon>
        <taxon>Pseudomonadota</taxon>
        <taxon>Gammaproteobacteria</taxon>
        <taxon>Enterobacterales</taxon>
        <taxon>Enterobacteriaceae</taxon>
        <taxon>Shimwellia</taxon>
    </lineage>
</organism>
<dbReference type="InterPro" id="IPR008966">
    <property type="entry name" value="Adhesion_dom_sf"/>
</dbReference>
<evidence type="ECO:0000313" key="1">
    <source>
        <dbReference type="EMBL" id="AFJ45177.1"/>
    </source>
</evidence>
<dbReference type="GO" id="GO:0007155">
    <property type="term" value="P:cell adhesion"/>
    <property type="evidence" value="ECO:0007669"/>
    <property type="project" value="InterPro"/>
</dbReference>
<accession>I2B3S3</accession>
<dbReference type="Gene3D" id="2.60.40.1090">
    <property type="entry name" value="Fimbrial-type adhesion domain"/>
    <property type="match status" value="1"/>
</dbReference>
<dbReference type="PATRIC" id="fig|630626.3.peg.41"/>
<dbReference type="InterPro" id="IPR036937">
    <property type="entry name" value="Adhesion_dom_fimbrial_sf"/>
</dbReference>
<accession>K6UR81</accession>
<dbReference type="STRING" id="630626.EBL_c00400"/>
<dbReference type="HOGENOM" id="CLU_117197_0_0_6"/>
<name>I2B3S3_SHIBC</name>
<dbReference type="GO" id="GO:0009289">
    <property type="term" value="C:pilus"/>
    <property type="evidence" value="ECO:0007669"/>
    <property type="project" value="InterPro"/>
</dbReference>
<evidence type="ECO:0000313" key="2">
    <source>
        <dbReference type="Proteomes" id="UP000001955"/>
    </source>
</evidence>
<dbReference type="Proteomes" id="UP000001955">
    <property type="component" value="Chromosome"/>
</dbReference>